<dbReference type="EMBL" id="QVIG01000001">
    <property type="protein sequence ID" value="RGD63171.1"/>
    <property type="molecule type" value="Genomic_DNA"/>
</dbReference>
<evidence type="ECO:0000313" key="2">
    <source>
        <dbReference type="Proteomes" id="UP000263377"/>
    </source>
</evidence>
<protein>
    <submittedName>
        <fullName evidence="1">Uncharacterized protein</fullName>
    </submittedName>
</protein>
<gene>
    <name evidence="1" type="ORF">DR950_27630</name>
</gene>
<name>A0A373A539_9ACTN</name>
<sequence>MRLRTKIHRVRLGRDEYRVVTPARQTAGALLYAGPGSTYMHLHLDRQGAEDLATAWALAARSRRSLVHLPLRANAGPAGLGDVPSEDRLDLLLVHHSLGFPASRWKEVRARLGAGTPHTVDLPVTDFPSDEEIDYERHRFAGWRDRLRFSGAAHTLVVTGSPTAFRWSGSQLHEFTREAPGWRFGWRPDAHYCIELDHEGWGSGRAAKGVPASLHIVYAHRWQAG</sequence>
<reference evidence="1 2" key="1">
    <citation type="submission" date="2018-08" db="EMBL/GenBank/DDBJ databases">
        <title>Diversity &amp; Physiological Properties of Lignin-Decomposing Actinobacteria from Soil.</title>
        <authorList>
            <person name="Roh S.G."/>
            <person name="Kim S.B."/>
        </authorList>
    </citation>
    <scope>NUCLEOTIDE SEQUENCE [LARGE SCALE GENOMIC DNA]</scope>
    <source>
        <strain evidence="1 2">MMS17-GH009</strain>
    </source>
</reference>
<dbReference type="Proteomes" id="UP000263377">
    <property type="component" value="Unassembled WGS sequence"/>
</dbReference>
<keyword evidence="2" id="KW-1185">Reference proteome</keyword>
<dbReference type="RefSeq" id="WP_117491917.1">
    <property type="nucleotide sequence ID" value="NZ_QVIG01000001.1"/>
</dbReference>
<accession>A0A373A539</accession>
<comment type="caution">
    <text evidence="1">The sequence shown here is derived from an EMBL/GenBank/DDBJ whole genome shotgun (WGS) entry which is preliminary data.</text>
</comment>
<evidence type="ECO:0000313" key="1">
    <source>
        <dbReference type="EMBL" id="RGD63171.1"/>
    </source>
</evidence>
<dbReference type="AlphaFoldDB" id="A0A373A539"/>
<organism evidence="1 2">
    <name type="scientific">Kitasatospora xanthocidica</name>
    <dbReference type="NCBI Taxonomy" id="83382"/>
    <lineage>
        <taxon>Bacteria</taxon>
        <taxon>Bacillati</taxon>
        <taxon>Actinomycetota</taxon>
        <taxon>Actinomycetes</taxon>
        <taxon>Kitasatosporales</taxon>
        <taxon>Streptomycetaceae</taxon>
        <taxon>Kitasatospora</taxon>
    </lineage>
</organism>
<proteinExistence type="predicted"/>